<organism evidence="1">
    <name type="scientific">Eucalyptus grandis</name>
    <name type="common">Flooded gum</name>
    <dbReference type="NCBI Taxonomy" id="71139"/>
    <lineage>
        <taxon>Eukaryota</taxon>
        <taxon>Viridiplantae</taxon>
        <taxon>Streptophyta</taxon>
        <taxon>Embryophyta</taxon>
        <taxon>Tracheophyta</taxon>
        <taxon>Spermatophyta</taxon>
        <taxon>Magnoliopsida</taxon>
        <taxon>eudicotyledons</taxon>
        <taxon>Gunneridae</taxon>
        <taxon>Pentapetalae</taxon>
        <taxon>rosids</taxon>
        <taxon>malvids</taxon>
        <taxon>Myrtales</taxon>
        <taxon>Myrtaceae</taxon>
        <taxon>Myrtoideae</taxon>
        <taxon>Eucalypteae</taxon>
        <taxon>Eucalyptus</taxon>
    </lineage>
</organism>
<accession>A0A059AEC3</accession>
<dbReference type="EMBL" id="KK198762">
    <property type="protein sequence ID" value="KCW51745.1"/>
    <property type="molecule type" value="Genomic_DNA"/>
</dbReference>
<protein>
    <submittedName>
        <fullName evidence="1">Uncharacterized protein</fullName>
    </submittedName>
</protein>
<dbReference type="AlphaFoldDB" id="A0A059AEC3"/>
<reference evidence="1" key="1">
    <citation type="submission" date="2013-07" db="EMBL/GenBank/DDBJ databases">
        <title>The genome of Eucalyptus grandis.</title>
        <authorList>
            <person name="Schmutz J."/>
            <person name="Hayes R."/>
            <person name="Myburg A."/>
            <person name="Tuskan G."/>
            <person name="Grattapaglia D."/>
            <person name="Rokhsar D.S."/>
        </authorList>
    </citation>
    <scope>NUCLEOTIDE SEQUENCE</scope>
    <source>
        <tissue evidence="1">Leaf extractions</tissue>
    </source>
</reference>
<dbReference type="InParanoid" id="A0A059AEC3"/>
<sequence>MNRTPDFFSRQWNHKSRKSEFNKCFKLTRWVCMSYKILIFFNSIIRLFPDELHLLGKWALNKALCGEGEKPCCVTSQMQLLPEKDLSAIAKEGYHEPIWFDF</sequence>
<proteinExistence type="predicted"/>
<evidence type="ECO:0000313" key="1">
    <source>
        <dbReference type="EMBL" id="KCW51745.1"/>
    </source>
</evidence>
<gene>
    <name evidence="1" type="ORF">EUGRSUZ_J01206</name>
</gene>
<dbReference type="Gramene" id="KCW51745">
    <property type="protein sequence ID" value="KCW51745"/>
    <property type="gene ID" value="EUGRSUZ_J01206"/>
</dbReference>
<name>A0A059AEC3_EUCGR</name>